<keyword evidence="2" id="KW-1185">Reference proteome</keyword>
<comment type="caution">
    <text evidence="1">The sequence shown here is derived from an EMBL/GenBank/DDBJ whole genome shotgun (WGS) entry which is preliminary data.</text>
</comment>
<evidence type="ECO:0000313" key="2">
    <source>
        <dbReference type="Proteomes" id="UP001169217"/>
    </source>
</evidence>
<dbReference type="EMBL" id="JARUPT010000165">
    <property type="protein sequence ID" value="KAK0376442.1"/>
    <property type="molecule type" value="Genomic_DNA"/>
</dbReference>
<reference evidence="1" key="1">
    <citation type="submission" date="2023-04" db="EMBL/GenBank/DDBJ databases">
        <title>Colletotrichum limetticola genome sequence.</title>
        <authorList>
            <person name="Baroncelli R."/>
        </authorList>
    </citation>
    <scope>NUCLEOTIDE SEQUENCE</scope>
    <source>
        <strain evidence="1">KLA-Anderson</strain>
    </source>
</reference>
<sequence length="30" mass="3452">MKHQGHDRSGNGFGPELDVYGLISWQFFID</sequence>
<name>A0ABQ9PY27_9PEZI</name>
<evidence type="ECO:0000313" key="1">
    <source>
        <dbReference type="EMBL" id="KAK0376442.1"/>
    </source>
</evidence>
<proteinExistence type="predicted"/>
<gene>
    <name evidence="1" type="ORF">CLIM01_06224</name>
</gene>
<accession>A0ABQ9PY27</accession>
<dbReference type="Proteomes" id="UP001169217">
    <property type="component" value="Unassembled WGS sequence"/>
</dbReference>
<organism evidence="1 2">
    <name type="scientific">Colletotrichum limetticola</name>
    <dbReference type="NCBI Taxonomy" id="1209924"/>
    <lineage>
        <taxon>Eukaryota</taxon>
        <taxon>Fungi</taxon>
        <taxon>Dikarya</taxon>
        <taxon>Ascomycota</taxon>
        <taxon>Pezizomycotina</taxon>
        <taxon>Sordariomycetes</taxon>
        <taxon>Hypocreomycetidae</taxon>
        <taxon>Glomerellales</taxon>
        <taxon>Glomerellaceae</taxon>
        <taxon>Colletotrichum</taxon>
        <taxon>Colletotrichum acutatum species complex</taxon>
    </lineage>
</organism>
<protein>
    <submittedName>
        <fullName evidence="1">Uncharacterized protein</fullName>
    </submittedName>
</protein>